<evidence type="ECO:0000259" key="1">
    <source>
        <dbReference type="Pfam" id="PF00534"/>
    </source>
</evidence>
<accession>A0A413EMM7</accession>
<dbReference type="Proteomes" id="UP000286031">
    <property type="component" value="Unassembled WGS sequence"/>
</dbReference>
<feature type="domain" description="Glycosyltransferase subfamily 4-like N-terminal" evidence="2">
    <location>
        <begin position="14"/>
        <end position="158"/>
    </location>
</feature>
<dbReference type="Pfam" id="PF13439">
    <property type="entry name" value="Glyco_transf_4"/>
    <property type="match status" value="1"/>
</dbReference>
<protein>
    <submittedName>
        <fullName evidence="3">Glycosyltransferase</fullName>
    </submittedName>
</protein>
<keyword evidence="3" id="KW-0808">Transferase</keyword>
<dbReference type="Gene3D" id="3.40.50.2000">
    <property type="entry name" value="Glycogen Phosphorylase B"/>
    <property type="match status" value="2"/>
</dbReference>
<feature type="domain" description="Glycosyl transferase family 1" evidence="1">
    <location>
        <begin position="183"/>
        <end position="335"/>
    </location>
</feature>
<evidence type="ECO:0000313" key="4">
    <source>
        <dbReference type="Proteomes" id="UP000286031"/>
    </source>
</evidence>
<dbReference type="GO" id="GO:0016757">
    <property type="term" value="F:glycosyltransferase activity"/>
    <property type="evidence" value="ECO:0007669"/>
    <property type="project" value="InterPro"/>
</dbReference>
<name>A0A413EMM7_BACOV</name>
<dbReference type="PANTHER" id="PTHR45947:SF15">
    <property type="entry name" value="TEICHURONIC ACID BIOSYNTHESIS GLYCOSYLTRANSFERASE TUAC-RELATED"/>
    <property type="match status" value="1"/>
</dbReference>
<dbReference type="InterPro" id="IPR028098">
    <property type="entry name" value="Glyco_trans_4-like_N"/>
</dbReference>
<comment type="caution">
    <text evidence="3">The sequence shown here is derived from an EMBL/GenBank/DDBJ whole genome shotgun (WGS) entry which is preliminary data.</text>
</comment>
<gene>
    <name evidence="3" type="ORF">DWV35_15235</name>
</gene>
<evidence type="ECO:0000313" key="3">
    <source>
        <dbReference type="EMBL" id="RGX08471.1"/>
    </source>
</evidence>
<evidence type="ECO:0000259" key="2">
    <source>
        <dbReference type="Pfam" id="PF13439"/>
    </source>
</evidence>
<reference evidence="3 4" key="1">
    <citation type="submission" date="2018-08" db="EMBL/GenBank/DDBJ databases">
        <title>A genome reference for cultivated species of the human gut microbiota.</title>
        <authorList>
            <person name="Zou Y."/>
            <person name="Xue W."/>
            <person name="Luo G."/>
        </authorList>
    </citation>
    <scope>NUCLEOTIDE SEQUENCE [LARGE SCALE GENOMIC DNA]</scope>
    <source>
        <strain evidence="3 4">AF04-46</strain>
    </source>
</reference>
<dbReference type="EMBL" id="QSBI01000020">
    <property type="protein sequence ID" value="RGX08471.1"/>
    <property type="molecule type" value="Genomic_DNA"/>
</dbReference>
<organism evidence="3 4">
    <name type="scientific">Bacteroides ovatus</name>
    <dbReference type="NCBI Taxonomy" id="28116"/>
    <lineage>
        <taxon>Bacteria</taxon>
        <taxon>Pseudomonadati</taxon>
        <taxon>Bacteroidota</taxon>
        <taxon>Bacteroidia</taxon>
        <taxon>Bacteroidales</taxon>
        <taxon>Bacteroidaceae</taxon>
        <taxon>Bacteroides</taxon>
    </lineage>
</organism>
<proteinExistence type="predicted"/>
<dbReference type="RefSeq" id="WP_118023885.1">
    <property type="nucleotide sequence ID" value="NZ_JAQCPI010000026.1"/>
</dbReference>
<dbReference type="PANTHER" id="PTHR45947">
    <property type="entry name" value="SULFOQUINOVOSYL TRANSFERASE SQD2"/>
    <property type="match status" value="1"/>
</dbReference>
<dbReference type="InterPro" id="IPR050194">
    <property type="entry name" value="Glycosyltransferase_grp1"/>
</dbReference>
<dbReference type="AlphaFoldDB" id="A0A413EMM7"/>
<dbReference type="Pfam" id="PF00534">
    <property type="entry name" value="Glycos_transf_1"/>
    <property type="match status" value="1"/>
</dbReference>
<dbReference type="SUPFAM" id="SSF53756">
    <property type="entry name" value="UDP-Glycosyltransferase/glycogen phosphorylase"/>
    <property type="match status" value="1"/>
</dbReference>
<dbReference type="InterPro" id="IPR001296">
    <property type="entry name" value="Glyco_trans_1"/>
</dbReference>
<sequence>MKILELHYSTAAAGAERLVIDLSNELSRNNELVLCTTDDDSILENSYYKNEISARIKYINLKCKSGLGVKSIWRILKIIKEEKPDIVHSHANLITLFLPAILLPGIRYFHTIHNLAERCLINKNLKFIYKWFYKKKVQPVTISQLCLDSYKKLYNMDNAINIVNGRSRLQQTTDYDKVTIELNELRIHDDDKIFVHVARCAKAKNQKLLVDTFNRFLNEGNHGILILIGTAYDSEENIHILNNAQKGIYWLGAKNNVGDYLLQADFFVLSSLFEGLPISLLEAISCGVIPICTPAGGIPDVINSESNGYVSKSFGADDFYYTLKRAFDDEKYFNRIHLEEYFENNFSMHHCAEGYFNAFSHNDTE</sequence>